<dbReference type="AlphaFoldDB" id="A0AAD9V8B9"/>
<keyword evidence="2" id="KW-1185">Reference proteome</keyword>
<dbReference type="EMBL" id="JARQWQ010000022">
    <property type="protein sequence ID" value="KAK2564515.1"/>
    <property type="molecule type" value="Genomic_DNA"/>
</dbReference>
<evidence type="ECO:0000313" key="1">
    <source>
        <dbReference type="EMBL" id="KAK2564515.1"/>
    </source>
</evidence>
<reference evidence="1" key="1">
    <citation type="journal article" date="2023" name="G3 (Bethesda)">
        <title>Whole genome assembly and annotation of the endangered Caribbean coral Acropora cervicornis.</title>
        <authorList>
            <person name="Selwyn J.D."/>
            <person name="Vollmer S.V."/>
        </authorList>
    </citation>
    <scope>NUCLEOTIDE SEQUENCE</scope>
    <source>
        <strain evidence="1">K2</strain>
    </source>
</reference>
<accession>A0AAD9V8B9</accession>
<sequence length="156" mass="17562">MNLSSVSGENILRLTNQSAIYVAGFPRNMTILQHVDHFSGIIDNLVVDNTPYNLWNPREAHGSGRLYASPRYKRLFYPSDGKAVSFFGNSYVQHALSQINSTFLHAEVELEFRTLHYNGVIMTISSDQLQHHVVLYLQNGQVNLYSESGITLKSTG</sequence>
<name>A0AAD9V8B9_ACRCE</name>
<evidence type="ECO:0000313" key="2">
    <source>
        <dbReference type="Proteomes" id="UP001249851"/>
    </source>
</evidence>
<reference evidence="1" key="2">
    <citation type="journal article" date="2023" name="Science">
        <title>Genomic signatures of disease resistance in endangered staghorn corals.</title>
        <authorList>
            <person name="Vollmer S.V."/>
            <person name="Selwyn J.D."/>
            <person name="Despard B.A."/>
            <person name="Roesel C.L."/>
        </authorList>
    </citation>
    <scope>NUCLEOTIDE SEQUENCE</scope>
    <source>
        <strain evidence="1">K2</strain>
    </source>
</reference>
<gene>
    <name evidence="1" type="ORF">P5673_011960</name>
</gene>
<organism evidence="1 2">
    <name type="scientific">Acropora cervicornis</name>
    <name type="common">Staghorn coral</name>
    <dbReference type="NCBI Taxonomy" id="6130"/>
    <lineage>
        <taxon>Eukaryota</taxon>
        <taxon>Metazoa</taxon>
        <taxon>Cnidaria</taxon>
        <taxon>Anthozoa</taxon>
        <taxon>Hexacorallia</taxon>
        <taxon>Scleractinia</taxon>
        <taxon>Astrocoeniina</taxon>
        <taxon>Acroporidae</taxon>
        <taxon>Acropora</taxon>
    </lineage>
</organism>
<comment type="caution">
    <text evidence="1">The sequence shown here is derived from an EMBL/GenBank/DDBJ whole genome shotgun (WGS) entry which is preliminary data.</text>
</comment>
<proteinExistence type="predicted"/>
<protein>
    <submittedName>
        <fullName evidence="1">Uncharacterized protein</fullName>
    </submittedName>
</protein>
<dbReference type="Gene3D" id="2.60.120.200">
    <property type="match status" value="2"/>
</dbReference>
<dbReference type="SUPFAM" id="SSF49899">
    <property type="entry name" value="Concanavalin A-like lectins/glucanases"/>
    <property type="match status" value="1"/>
</dbReference>
<dbReference type="InterPro" id="IPR013320">
    <property type="entry name" value="ConA-like_dom_sf"/>
</dbReference>
<dbReference type="Proteomes" id="UP001249851">
    <property type="component" value="Unassembled WGS sequence"/>
</dbReference>